<keyword evidence="1" id="KW-0175">Coiled coil</keyword>
<feature type="coiled-coil region" evidence="1">
    <location>
        <begin position="5"/>
        <end position="32"/>
    </location>
</feature>
<evidence type="ECO:0000313" key="3">
    <source>
        <dbReference type="Proteomes" id="UP001516400"/>
    </source>
</evidence>
<name>A0ABD2MU97_9CUCU</name>
<keyword evidence="3" id="KW-1185">Reference proteome</keyword>
<feature type="coiled-coil region" evidence="1">
    <location>
        <begin position="409"/>
        <end position="503"/>
    </location>
</feature>
<proteinExistence type="predicted"/>
<gene>
    <name evidence="2" type="ORF">HHI36_008875</name>
</gene>
<protein>
    <submittedName>
        <fullName evidence="2">Uncharacterized protein</fullName>
    </submittedName>
</protein>
<dbReference type="AlphaFoldDB" id="A0ABD2MU97"/>
<accession>A0ABD2MU97</accession>
<organism evidence="2 3">
    <name type="scientific">Cryptolaemus montrouzieri</name>
    <dbReference type="NCBI Taxonomy" id="559131"/>
    <lineage>
        <taxon>Eukaryota</taxon>
        <taxon>Metazoa</taxon>
        <taxon>Ecdysozoa</taxon>
        <taxon>Arthropoda</taxon>
        <taxon>Hexapoda</taxon>
        <taxon>Insecta</taxon>
        <taxon>Pterygota</taxon>
        <taxon>Neoptera</taxon>
        <taxon>Endopterygota</taxon>
        <taxon>Coleoptera</taxon>
        <taxon>Polyphaga</taxon>
        <taxon>Cucujiformia</taxon>
        <taxon>Coccinelloidea</taxon>
        <taxon>Coccinellidae</taxon>
        <taxon>Scymninae</taxon>
        <taxon>Scymnini</taxon>
        <taxon>Cryptolaemus</taxon>
    </lineage>
</organism>
<feature type="coiled-coil region" evidence="1">
    <location>
        <begin position="724"/>
        <end position="850"/>
    </location>
</feature>
<feature type="coiled-coil region" evidence="1">
    <location>
        <begin position="321"/>
        <end position="376"/>
    </location>
</feature>
<dbReference type="Proteomes" id="UP001516400">
    <property type="component" value="Unassembled WGS sequence"/>
</dbReference>
<dbReference type="EMBL" id="JABFTP020000021">
    <property type="protein sequence ID" value="KAL3269817.1"/>
    <property type="molecule type" value="Genomic_DNA"/>
</dbReference>
<evidence type="ECO:0000256" key="1">
    <source>
        <dbReference type="SAM" id="Coils"/>
    </source>
</evidence>
<sequence>MITKCKDIKTRINELENRINNISKSKKSISETIETTPSSNSNHLQNKFVLRQRPSSAPQDSSSTSMRVKVAQHMINQMQEKINRDELEGNLLDYEDSELEAKKSEIHQNYDVRLNSRCHEDFITSQVATCKSSENVEIGHQANINSTCQDQIYPNQLVDSTTLEDYWKEFTCNRKHLVSAEKETDAVNPNTDNEIIPIISIKPPKPSCNDKKLFDCNSNDQMMKFKEEVTIVGMMNMPMSGGWGNQGSCGVPTLKLESPALDEKRAIDNYLIDSLRGEIEKVRHKLCEIGNRPTENLEDITFKYSKEKINNQKVPSGDFNNQNLAQELKNLQDKNDELTKQLQEHKKLQESSMKKARDATHLLNAYEAKVNALHEQALKSSKMMAHSKEKFCSILRSRNCQIKNLYEVNQQLKRTIAANGEQMKQLKNSYKLLKSRYREIEDREKDSRDDNFKLRESMRKLEKELKIVYKECSELKEENVAFLKDLNAAKEDITDRYNTKLNKHKEQFENVLIRNKLNESRLIEEVQFMSEELHYHGNELEDLKIGVKSDTTELKAKYKALLYEYEALAKKFQEYEQFDEIKCSCIEQELREFSLKMKEKESIIVRERDELRTLVEELARAIKQNKIALNELTQTNDDQESIINNLKDMMRTKDDQILLYQKELTTVRHQYENLKKEAEGIKKILEETKRSSDPNEEKIYVELELIRRKLNEEEDNNLIKQKVIEDQDQTINNLRGQIDEKNKEIERTVESLCKATEETAHLSEHLRFMETELSREKIEKRKLLRELEDMNSHKESLNKQVSELEDVVKDRCIKEDINQEDQKHVIDKLEQQMKRQKQDWEMQRKILQKDKEKALHAARFASQKLLDTVNDFQKQMSQQKAAQNKLAMLLQSKEQQLETLTMKVKSLLPTQDHPHKTSSGNDYSHSQNICTSFCQIKQIFPASKLNCQSRESIDEQESKSFCMAESNSCSVCCDYSDT</sequence>
<comment type="caution">
    <text evidence="2">The sequence shown here is derived from an EMBL/GenBank/DDBJ whole genome shotgun (WGS) entry which is preliminary data.</text>
</comment>
<evidence type="ECO:0000313" key="2">
    <source>
        <dbReference type="EMBL" id="KAL3269817.1"/>
    </source>
</evidence>
<feature type="coiled-coil region" evidence="1">
    <location>
        <begin position="597"/>
        <end position="691"/>
    </location>
</feature>
<reference evidence="2 3" key="1">
    <citation type="journal article" date="2021" name="BMC Biol.">
        <title>Horizontally acquired antibacterial genes associated with adaptive radiation of ladybird beetles.</title>
        <authorList>
            <person name="Li H.S."/>
            <person name="Tang X.F."/>
            <person name="Huang Y.H."/>
            <person name="Xu Z.Y."/>
            <person name="Chen M.L."/>
            <person name="Du X.Y."/>
            <person name="Qiu B.Y."/>
            <person name="Chen P.T."/>
            <person name="Zhang W."/>
            <person name="Slipinski A."/>
            <person name="Escalona H.E."/>
            <person name="Waterhouse R.M."/>
            <person name="Zwick A."/>
            <person name="Pang H."/>
        </authorList>
    </citation>
    <scope>NUCLEOTIDE SEQUENCE [LARGE SCALE GENOMIC DNA]</scope>
    <source>
        <strain evidence="2">SYSU2018</strain>
    </source>
</reference>